<reference evidence="4 5" key="1">
    <citation type="submission" date="2018-11" db="EMBL/GenBank/DDBJ databases">
        <title>Photobacterium sp. BEI247 sp. nov., a marine bacterium isolated from Yongle Blue Hole in the South China Sea.</title>
        <authorList>
            <person name="Wang X."/>
        </authorList>
    </citation>
    <scope>NUCLEOTIDE SEQUENCE [LARGE SCALE GENOMIC DNA]</scope>
    <source>
        <strain evidence="5">BEI247</strain>
    </source>
</reference>
<protein>
    <submittedName>
        <fullName evidence="4">Peptidase M23</fullName>
    </submittedName>
</protein>
<evidence type="ECO:0000313" key="4">
    <source>
        <dbReference type="EMBL" id="RWX54380.1"/>
    </source>
</evidence>
<dbReference type="InterPro" id="IPR011055">
    <property type="entry name" value="Dup_hybrid_motif"/>
</dbReference>
<gene>
    <name evidence="4" type="ORF">EDI28_17290</name>
</gene>
<proteinExistence type="predicted"/>
<comment type="caution">
    <text evidence="4">The sequence shown here is derived from an EMBL/GenBank/DDBJ whole genome shotgun (WGS) entry which is preliminary data.</text>
</comment>
<dbReference type="CDD" id="cd12797">
    <property type="entry name" value="M23_peptidase"/>
    <property type="match status" value="1"/>
</dbReference>
<dbReference type="InterPro" id="IPR016047">
    <property type="entry name" value="M23ase_b-sheet_dom"/>
</dbReference>
<feature type="coiled-coil region" evidence="1">
    <location>
        <begin position="162"/>
        <end position="252"/>
    </location>
</feature>
<keyword evidence="1" id="KW-0175">Coiled coil</keyword>
<dbReference type="Proteomes" id="UP000287563">
    <property type="component" value="Unassembled WGS sequence"/>
</dbReference>
<name>A0A444JMQ4_9GAMM</name>
<dbReference type="FunFam" id="2.70.70.10:FF:000003">
    <property type="entry name" value="Murein hydrolase activator EnvC"/>
    <property type="match status" value="1"/>
</dbReference>
<dbReference type="PANTHER" id="PTHR21666">
    <property type="entry name" value="PEPTIDASE-RELATED"/>
    <property type="match status" value="1"/>
</dbReference>
<organism evidence="4 5">
    <name type="scientific">Photobacterium chitinilyticum</name>
    <dbReference type="NCBI Taxonomy" id="2485123"/>
    <lineage>
        <taxon>Bacteria</taxon>
        <taxon>Pseudomonadati</taxon>
        <taxon>Pseudomonadota</taxon>
        <taxon>Gammaproteobacteria</taxon>
        <taxon>Vibrionales</taxon>
        <taxon>Vibrionaceae</taxon>
        <taxon>Photobacterium</taxon>
    </lineage>
</organism>
<dbReference type="OrthoDB" id="9784703at2"/>
<dbReference type="GO" id="GO:0004222">
    <property type="term" value="F:metalloendopeptidase activity"/>
    <property type="evidence" value="ECO:0007669"/>
    <property type="project" value="TreeGrafter"/>
</dbReference>
<dbReference type="InterPro" id="IPR050570">
    <property type="entry name" value="Cell_wall_metabolism_enzyme"/>
</dbReference>
<dbReference type="EMBL" id="RJLM01000007">
    <property type="protein sequence ID" value="RWX54380.1"/>
    <property type="molecule type" value="Genomic_DNA"/>
</dbReference>
<feature type="signal peptide" evidence="2">
    <location>
        <begin position="1"/>
        <end position="33"/>
    </location>
</feature>
<dbReference type="Pfam" id="PF01551">
    <property type="entry name" value="Peptidase_M23"/>
    <property type="match status" value="1"/>
</dbReference>
<evidence type="ECO:0000256" key="1">
    <source>
        <dbReference type="SAM" id="Coils"/>
    </source>
</evidence>
<feature type="domain" description="M23ase beta-sheet core" evidence="3">
    <location>
        <begin position="286"/>
        <end position="379"/>
    </location>
</feature>
<dbReference type="PANTHER" id="PTHR21666:SF270">
    <property type="entry name" value="MUREIN HYDROLASE ACTIVATOR ENVC"/>
    <property type="match status" value="1"/>
</dbReference>
<feature type="coiled-coil region" evidence="1">
    <location>
        <begin position="32"/>
        <end position="108"/>
    </location>
</feature>
<evidence type="ECO:0000256" key="2">
    <source>
        <dbReference type="SAM" id="SignalP"/>
    </source>
</evidence>
<sequence length="385" mass="43213">MRDKIKDLSNILRASALCTGALLCLAFSLSVNAANQNQLDGVKQEITRQQDQLGNKQKKINTLQKSLKQQELAIAATANKIHQADNQLNQLDRSISKLQQEQQVLQQQQFGQQEMLKELLNTQYRQGKNSQLATLLSGEDSTELDRISVYAEHLSEARANTLNELAATTTELQLKKHQLSQQRQQQQALLTQLKTEKSKLETEQRQRKKTVRTIKGQLKTDSQYLSELKTNEKRLVKEIAKAKAAAEAARRAPMDGLVRHKGKLPWPVKGSILHQYGTVQQGELRWKGMVIGKPSGSQVKAVYSGKVVFADWLRGYGLMLVIDHGKGDMSFYGYNQTLLKKVGDVVQANDAIALVGDSGGQERSGLYFEIRRKGNPINPKSWLTR</sequence>
<keyword evidence="5" id="KW-1185">Reference proteome</keyword>
<feature type="chain" id="PRO_5019146107" evidence="2">
    <location>
        <begin position="34"/>
        <end position="385"/>
    </location>
</feature>
<evidence type="ECO:0000313" key="5">
    <source>
        <dbReference type="Proteomes" id="UP000287563"/>
    </source>
</evidence>
<evidence type="ECO:0000259" key="3">
    <source>
        <dbReference type="Pfam" id="PF01551"/>
    </source>
</evidence>
<dbReference type="RefSeq" id="WP_128785105.1">
    <property type="nucleotide sequence ID" value="NZ_JAKJSG010000013.1"/>
</dbReference>
<dbReference type="Gene3D" id="6.10.250.3150">
    <property type="match status" value="1"/>
</dbReference>
<dbReference type="SUPFAM" id="SSF51261">
    <property type="entry name" value="Duplicated hybrid motif"/>
    <property type="match status" value="1"/>
</dbReference>
<accession>A0A444JMQ4</accession>
<dbReference type="Gene3D" id="2.70.70.10">
    <property type="entry name" value="Glucose Permease (Domain IIA)"/>
    <property type="match status" value="1"/>
</dbReference>
<keyword evidence="2" id="KW-0732">Signal</keyword>
<dbReference type="AlphaFoldDB" id="A0A444JMQ4"/>